<proteinExistence type="predicted"/>
<accession>A0A4R1MAG6</accession>
<reference evidence="1 2" key="1">
    <citation type="submission" date="2019-03" db="EMBL/GenBank/DDBJ databases">
        <title>Genomic Encyclopedia of Type Strains, Phase IV (KMG-IV): sequencing the most valuable type-strain genomes for metagenomic binning, comparative biology and taxonomic classification.</title>
        <authorList>
            <person name="Goeker M."/>
        </authorList>
    </citation>
    <scope>NUCLEOTIDE SEQUENCE [LARGE SCALE GENOMIC DNA]</scope>
    <source>
        <strain evidence="1 2">DSM 24176</strain>
    </source>
</reference>
<dbReference type="OrthoDB" id="1767083at2"/>
<dbReference type="RefSeq" id="WP_132283110.1">
    <property type="nucleotide sequence ID" value="NZ_SMGQ01000016.1"/>
</dbReference>
<name>A0A4R1MAG6_9FIRM</name>
<dbReference type="AlphaFoldDB" id="A0A4R1MAG6"/>
<evidence type="ECO:0008006" key="3">
    <source>
        <dbReference type="Google" id="ProtNLM"/>
    </source>
</evidence>
<evidence type="ECO:0000313" key="1">
    <source>
        <dbReference type="EMBL" id="TCK89025.1"/>
    </source>
</evidence>
<dbReference type="EMBL" id="SMGQ01000016">
    <property type="protein sequence ID" value="TCK89025.1"/>
    <property type="molecule type" value="Genomic_DNA"/>
</dbReference>
<dbReference type="InterPro" id="IPR011990">
    <property type="entry name" value="TPR-like_helical_dom_sf"/>
</dbReference>
<sequence>MPIILILFIIFLVVFRIKINKTSKKHLSSKEAFWQKESESNFVRKKNIDDLDYISIPVDALPFDFNTDDEDIKAIQDKITQISDLKLINLKGYSNTDIKLKYGTSNLELLSSYEDNYTRLLRSLLKWGKLLYESERIDDATKVLEYGVSIETDISEHYILLARIYKRSNKMDKIIDLIHKVDNLDSLMKEKTIETLNAFL</sequence>
<comment type="caution">
    <text evidence="1">The sequence shown here is derived from an EMBL/GenBank/DDBJ whole genome shotgun (WGS) entry which is preliminary data.</text>
</comment>
<evidence type="ECO:0000313" key="2">
    <source>
        <dbReference type="Proteomes" id="UP000294545"/>
    </source>
</evidence>
<gene>
    <name evidence="1" type="ORF">EDC19_2438</name>
</gene>
<organism evidence="1 2">
    <name type="scientific">Natranaerovirga hydrolytica</name>
    <dbReference type="NCBI Taxonomy" id="680378"/>
    <lineage>
        <taxon>Bacteria</taxon>
        <taxon>Bacillati</taxon>
        <taxon>Bacillota</taxon>
        <taxon>Clostridia</taxon>
        <taxon>Lachnospirales</taxon>
        <taxon>Natranaerovirgaceae</taxon>
        <taxon>Natranaerovirga</taxon>
    </lineage>
</organism>
<protein>
    <recommendedName>
        <fullName evidence="3">Tetratricopeptide repeat protein</fullName>
    </recommendedName>
</protein>
<dbReference type="Proteomes" id="UP000294545">
    <property type="component" value="Unassembled WGS sequence"/>
</dbReference>
<keyword evidence="2" id="KW-1185">Reference proteome</keyword>
<dbReference type="SUPFAM" id="SSF48452">
    <property type="entry name" value="TPR-like"/>
    <property type="match status" value="1"/>
</dbReference>